<proteinExistence type="predicted"/>
<reference evidence="6 8" key="2">
    <citation type="submission" date="2018-08" db="EMBL/GenBank/DDBJ databases">
        <title>Aphanomyces genome sequencing and annotation.</title>
        <authorList>
            <person name="Minardi D."/>
            <person name="Oidtmann B."/>
            <person name="Van Der Giezen M."/>
            <person name="Studholme D.J."/>
        </authorList>
    </citation>
    <scope>NUCLEOTIDE SEQUENCE [LARGE SCALE GENOMIC DNA]</scope>
    <source>
        <strain evidence="3 6">D2</strain>
        <strain evidence="4 8">FDL457</strain>
    </source>
</reference>
<dbReference type="Proteomes" id="UP000286510">
    <property type="component" value="Unassembled WGS sequence"/>
</dbReference>
<evidence type="ECO:0000313" key="6">
    <source>
        <dbReference type="Proteomes" id="UP000266643"/>
    </source>
</evidence>
<feature type="compositionally biased region" description="Basic and acidic residues" evidence="1">
    <location>
        <begin position="65"/>
        <end position="85"/>
    </location>
</feature>
<feature type="region of interest" description="Disordered" evidence="1">
    <location>
        <begin position="56"/>
        <end position="85"/>
    </location>
</feature>
<comment type="caution">
    <text evidence="3">The sequence shown here is derived from an EMBL/GenBank/DDBJ whole genome shotgun (WGS) entry which is preliminary data.</text>
</comment>
<protein>
    <submittedName>
        <fullName evidence="3">Uncharacterized protein</fullName>
    </submittedName>
</protein>
<dbReference type="Proteomes" id="UP000266643">
    <property type="component" value="Unassembled WGS sequence"/>
</dbReference>
<feature type="compositionally biased region" description="Polar residues" evidence="1">
    <location>
        <begin position="159"/>
        <end position="175"/>
    </location>
</feature>
<keyword evidence="2" id="KW-0812">Transmembrane</keyword>
<evidence type="ECO:0000256" key="1">
    <source>
        <dbReference type="SAM" id="MobiDB-lite"/>
    </source>
</evidence>
<sequence>MMRPQVLDTPAAFSTGPAMTPVALRKNPLENEGLLDDKDKNTADIDADLESRVDDVALDSTKSSSKSDADLIGDGKNDPSKEDKRVKYSGSRFVSRAFAIVGVLLFAGAVAFGVFFFKDDILQLLNKQSVGSASLSNETNATAGASLNSSDALSLASHPNGTFTTDQTTQASPSVTPDVITKATLPVTTSSPSTTTSTPTTTASPATTTTNLELPTPAPTVRAILVCLHRGPMLLILVIPSKHWSVSTHNNTEAVDVRL</sequence>
<evidence type="ECO:0000256" key="2">
    <source>
        <dbReference type="SAM" id="Phobius"/>
    </source>
</evidence>
<name>A0A397DVJ0_APHAT</name>
<evidence type="ECO:0000313" key="4">
    <source>
        <dbReference type="EMBL" id="RHY88459.1"/>
    </source>
</evidence>
<feature type="transmembrane region" description="Helical" evidence="2">
    <location>
        <begin position="93"/>
        <end position="117"/>
    </location>
</feature>
<gene>
    <name evidence="4" type="ORF">DYB26_000690</name>
    <name evidence="5" type="ORF">DYB28_004707</name>
    <name evidence="3" type="ORF">DYB30_007733</name>
</gene>
<keyword evidence="2" id="KW-0472">Membrane</keyword>
<evidence type="ECO:0000313" key="7">
    <source>
        <dbReference type="Proteomes" id="UP000275652"/>
    </source>
</evidence>
<dbReference type="EMBL" id="QUTI01021522">
    <property type="protein sequence ID" value="RLO08527.1"/>
    <property type="molecule type" value="Genomic_DNA"/>
</dbReference>
<dbReference type="EMBL" id="QUTD01003754">
    <property type="protein sequence ID" value="RHY71455.1"/>
    <property type="molecule type" value="Genomic_DNA"/>
</dbReference>
<organism evidence="3 6">
    <name type="scientific">Aphanomyces astaci</name>
    <name type="common">Crayfish plague agent</name>
    <dbReference type="NCBI Taxonomy" id="112090"/>
    <lineage>
        <taxon>Eukaryota</taxon>
        <taxon>Sar</taxon>
        <taxon>Stramenopiles</taxon>
        <taxon>Oomycota</taxon>
        <taxon>Saprolegniomycetes</taxon>
        <taxon>Saprolegniales</taxon>
        <taxon>Verrucalvaceae</taxon>
        <taxon>Aphanomyces</taxon>
    </lineage>
</organism>
<feature type="region of interest" description="Disordered" evidence="1">
    <location>
        <begin position="1"/>
        <end position="41"/>
    </location>
</feature>
<evidence type="ECO:0000313" key="3">
    <source>
        <dbReference type="EMBL" id="RHY71455.1"/>
    </source>
</evidence>
<feature type="compositionally biased region" description="Low complexity" evidence="1">
    <location>
        <begin position="188"/>
        <end position="210"/>
    </location>
</feature>
<keyword evidence="2" id="KW-1133">Transmembrane helix</keyword>
<feature type="region of interest" description="Disordered" evidence="1">
    <location>
        <begin position="157"/>
        <end position="210"/>
    </location>
</feature>
<dbReference type="AlphaFoldDB" id="A0A397DVJ0"/>
<dbReference type="EMBL" id="QUTF01022850">
    <property type="protein sequence ID" value="RHY88459.1"/>
    <property type="molecule type" value="Genomic_DNA"/>
</dbReference>
<evidence type="ECO:0000313" key="8">
    <source>
        <dbReference type="Proteomes" id="UP000286510"/>
    </source>
</evidence>
<accession>A0A397DVJ0</accession>
<reference evidence="5 7" key="1">
    <citation type="journal article" date="2018" name="J. Invertebr. Pathol.">
        <title>New genotyping method for the causative agent of crayfish plague (Aphanomyces astaci) based on whole genome data.</title>
        <authorList>
            <person name="Minardi D."/>
            <person name="Studholme D.J."/>
            <person name="van der Giezen M."/>
            <person name="Pretto T."/>
            <person name="Oidtmann B."/>
        </authorList>
    </citation>
    <scope>NUCLEOTIDE SEQUENCE [LARGE SCALE GENOMIC DNA]</scope>
    <source>
        <strain evidence="5 7">KB13</strain>
    </source>
</reference>
<dbReference type="Proteomes" id="UP000275652">
    <property type="component" value="Unassembled WGS sequence"/>
</dbReference>
<evidence type="ECO:0000313" key="5">
    <source>
        <dbReference type="EMBL" id="RLO08527.1"/>
    </source>
</evidence>